<sequence length="361" mass="38728">MKAIETGAAYYAGQGPGADSQAVSLPIWLVLAGNLLMGASLWLIAAGGMAAKLILLGFWIAMLCAYARPVRITSDLLAGSLVLSGLIGVIATGNGANLEKLRLIGNLLMLPVGLLVGLVIGRDSLRVMIPVLVLYLLLSSSFQMTHEGMRLNQPFLFLGLFALCSVARWRGCRLLAAGSALAVLLSQTRIAVLAMLVNLLGMIRFSRAMTWLVGSVALAVAGWFAMSHLPRLFLTHGSGRLAFWQDFWGMWQGGPAGQRWLGFGAGSVEEILSGYQSFASFGALHNDHFRMLFESGTIGAMLWVAGWIVMLWTVRHARLAVCILLSVMLTMVTDNTLNYGHYLICCGIAAGIAAREGPHHG</sequence>
<dbReference type="Proteomes" id="UP000094009">
    <property type="component" value="Unassembled WGS sequence"/>
</dbReference>
<keyword evidence="1" id="KW-0472">Membrane</keyword>
<feature type="transmembrane region" description="Helical" evidence="1">
    <location>
        <begin position="127"/>
        <end position="144"/>
    </location>
</feature>
<dbReference type="RefSeq" id="WP_064781764.1">
    <property type="nucleotide sequence ID" value="NZ_JPVZ01000007.1"/>
</dbReference>
<feature type="transmembrane region" description="Helical" evidence="1">
    <location>
        <begin position="208"/>
        <end position="226"/>
    </location>
</feature>
<accession>A0A853KWL0</accession>
<evidence type="ECO:0000256" key="1">
    <source>
        <dbReference type="SAM" id="Phobius"/>
    </source>
</evidence>
<keyword evidence="1" id="KW-0812">Transmembrane</keyword>
<feature type="transmembrane region" description="Helical" evidence="1">
    <location>
        <begin position="151"/>
        <end position="169"/>
    </location>
</feature>
<feature type="transmembrane region" description="Helical" evidence="1">
    <location>
        <begin position="103"/>
        <end position="121"/>
    </location>
</feature>
<gene>
    <name evidence="2" type="ORF">TH4_15535</name>
</gene>
<feature type="transmembrane region" description="Helical" evidence="1">
    <location>
        <begin position="76"/>
        <end position="96"/>
    </location>
</feature>
<dbReference type="AlphaFoldDB" id="A0A853KWL0"/>
<organism evidence="2 3">
    <name type="scientific">Thalassospira tepidiphila MCCC 1A03514</name>
    <dbReference type="NCBI Taxonomy" id="1177930"/>
    <lineage>
        <taxon>Bacteria</taxon>
        <taxon>Pseudomonadati</taxon>
        <taxon>Pseudomonadota</taxon>
        <taxon>Alphaproteobacteria</taxon>
        <taxon>Rhodospirillales</taxon>
        <taxon>Thalassospiraceae</taxon>
        <taxon>Thalassospira</taxon>
    </lineage>
</organism>
<feature type="transmembrane region" description="Helical" evidence="1">
    <location>
        <begin position="339"/>
        <end position="355"/>
    </location>
</feature>
<evidence type="ECO:0000313" key="2">
    <source>
        <dbReference type="EMBL" id="OAZ08781.1"/>
    </source>
</evidence>
<keyword evidence="1" id="KW-1133">Transmembrane helix</keyword>
<feature type="transmembrane region" description="Helical" evidence="1">
    <location>
        <begin position="25"/>
        <end position="46"/>
    </location>
</feature>
<feature type="transmembrane region" description="Helical" evidence="1">
    <location>
        <begin position="175"/>
        <end position="196"/>
    </location>
</feature>
<feature type="transmembrane region" description="Helical" evidence="1">
    <location>
        <begin position="53"/>
        <end position="70"/>
    </location>
</feature>
<feature type="transmembrane region" description="Helical" evidence="1">
    <location>
        <begin position="291"/>
        <end position="310"/>
    </location>
</feature>
<name>A0A853KWL0_9PROT</name>
<dbReference type="EMBL" id="JPVZ01000007">
    <property type="protein sequence ID" value="OAZ08781.1"/>
    <property type="molecule type" value="Genomic_DNA"/>
</dbReference>
<protein>
    <submittedName>
        <fullName evidence="2">Polymerase</fullName>
    </submittedName>
</protein>
<proteinExistence type="predicted"/>
<comment type="caution">
    <text evidence="2">The sequence shown here is derived from an EMBL/GenBank/DDBJ whole genome shotgun (WGS) entry which is preliminary data.</text>
</comment>
<evidence type="ECO:0000313" key="3">
    <source>
        <dbReference type="Proteomes" id="UP000094009"/>
    </source>
</evidence>
<reference evidence="2 3" key="1">
    <citation type="submission" date="2014-07" db="EMBL/GenBank/DDBJ databases">
        <title>Draft genome sequence of Thalassospira tepidiphila 1-1B.</title>
        <authorList>
            <person name="Lai Q."/>
            <person name="Shao Z."/>
        </authorList>
    </citation>
    <scope>NUCLEOTIDE SEQUENCE [LARGE SCALE GENOMIC DNA]</scope>
    <source>
        <strain evidence="2 3">MCCC 1A03514</strain>
    </source>
</reference>